<sequence>MTRFDRLHIILAHNNEPIPTEFENYAKPTQHSELSSRQIQKWKSRRLAHFLLHQCMAQHGLDDALLAKIQETPSGRPYVPHPHVDFNISHSGDWVAVIFRYSQSQNAVGIDIEQPQKTRRYQALLEYYASTQEIAELSDMRYLPQLTTCEQRFYLTWCLREAILKAQGIGIAKLSEVYHNISQQRIESIHCPKGKLFFFYQLPCYLAYFSEQGQMAELTQWKNGQLHMLELEPIIYQVN</sequence>
<dbReference type="PATRIC" id="fig|1261658.3.peg.1400"/>
<dbReference type="AlphaFoldDB" id="A0A179CXR8"/>
<protein>
    <submittedName>
        <fullName evidence="4">4'-phosphopantetheinyl transferase</fullName>
    </submittedName>
</protein>
<reference evidence="4 5" key="1">
    <citation type="submission" date="2014-01" db="EMBL/GenBank/DDBJ databases">
        <authorList>
            <person name="Zuccon D."/>
        </authorList>
    </citation>
    <scope>NUCLEOTIDE SEQUENCE [LARGE SCALE GENOMIC DNA]</scope>
    <source>
        <strain evidence="4 5">Y31</strain>
    </source>
</reference>
<name>A0A179CXR8_BIBTR</name>
<dbReference type="SUPFAM" id="SSF56214">
    <property type="entry name" value="4'-phosphopantetheinyl transferase"/>
    <property type="match status" value="2"/>
</dbReference>
<dbReference type="RefSeq" id="WP_064318621.1">
    <property type="nucleotide sequence ID" value="NZ_JACI01000002.1"/>
</dbReference>
<dbReference type="PANTHER" id="PTHR12215">
    <property type="entry name" value="PHOSPHOPANTETHEINE TRANSFERASE"/>
    <property type="match status" value="1"/>
</dbReference>
<gene>
    <name evidence="4" type="ORF">F480_07040</name>
</gene>
<dbReference type="Gene3D" id="3.90.470.20">
    <property type="entry name" value="4'-phosphopantetheinyl transferase domain"/>
    <property type="match status" value="1"/>
</dbReference>
<dbReference type="GO" id="GO:0000287">
    <property type="term" value="F:magnesium ion binding"/>
    <property type="evidence" value="ECO:0007669"/>
    <property type="project" value="InterPro"/>
</dbReference>
<dbReference type="InterPro" id="IPR050559">
    <property type="entry name" value="P-Pant_transferase_sf"/>
</dbReference>
<dbReference type="InterPro" id="IPR037143">
    <property type="entry name" value="4-PPantetheinyl_Trfase_dom_sf"/>
</dbReference>
<comment type="caution">
    <text evidence="4">The sequence shown here is derived from an EMBL/GenBank/DDBJ whole genome shotgun (WGS) entry which is preliminary data.</text>
</comment>
<organism evidence="4 5">
    <name type="scientific">Bibersteinia trehalosi Y31</name>
    <dbReference type="NCBI Taxonomy" id="1261658"/>
    <lineage>
        <taxon>Bacteria</taxon>
        <taxon>Pseudomonadati</taxon>
        <taxon>Pseudomonadota</taxon>
        <taxon>Gammaproteobacteria</taxon>
        <taxon>Pasteurellales</taxon>
        <taxon>Pasteurellaceae</taxon>
        <taxon>Bibersteinia</taxon>
    </lineage>
</organism>
<feature type="domain" description="4'-phosphopantetheinyl transferase" evidence="3">
    <location>
        <begin position="107"/>
        <end position="176"/>
    </location>
</feature>
<evidence type="ECO:0000313" key="5">
    <source>
        <dbReference type="Proteomes" id="UP000078358"/>
    </source>
</evidence>
<dbReference type="GO" id="GO:0008897">
    <property type="term" value="F:holo-[acyl-carrier-protein] synthase activity"/>
    <property type="evidence" value="ECO:0007669"/>
    <property type="project" value="InterPro"/>
</dbReference>
<dbReference type="GO" id="GO:0019878">
    <property type="term" value="P:lysine biosynthetic process via aminoadipic acid"/>
    <property type="evidence" value="ECO:0007669"/>
    <property type="project" value="TreeGrafter"/>
</dbReference>
<dbReference type="EMBL" id="JACI01000002">
    <property type="protein sequence ID" value="OAQ14141.1"/>
    <property type="molecule type" value="Genomic_DNA"/>
</dbReference>
<evidence type="ECO:0000259" key="3">
    <source>
        <dbReference type="Pfam" id="PF01648"/>
    </source>
</evidence>
<accession>A0A179CXR8</accession>
<dbReference type="InterPro" id="IPR008278">
    <property type="entry name" value="4-PPantetheinyl_Trfase_dom"/>
</dbReference>
<comment type="similarity">
    <text evidence="1">Belongs to the P-Pant transferase superfamily. Gsp/Sfp/HetI/AcpT family.</text>
</comment>
<evidence type="ECO:0000256" key="2">
    <source>
        <dbReference type="ARBA" id="ARBA00022679"/>
    </source>
</evidence>
<keyword evidence="2 4" id="KW-0808">Transferase</keyword>
<dbReference type="GO" id="GO:0005829">
    <property type="term" value="C:cytosol"/>
    <property type="evidence" value="ECO:0007669"/>
    <property type="project" value="TreeGrafter"/>
</dbReference>
<dbReference type="PANTHER" id="PTHR12215:SF10">
    <property type="entry name" value="L-AMINOADIPATE-SEMIALDEHYDE DEHYDROGENASE-PHOSPHOPANTETHEINYL TRANSFERASE"/>
    <property type="match status" value="1"/>
</dbReference>
<dbReference type="Pfam" id="PF01648">
    <property type="entry name" value="ACPS"/>
    <property type="match status" value="1"/>
</dbReference>
<proteinExistence type="inferred from homology"/>
<evidence type="ECO:0000256" key="1">
    <source>
        <dbReference type="ARBA" id="ARBA00010990"/>
    </source>
</evidence>
<dbReference type="Proteomes" id="UP000078358">
    <property type="component" value="Unassembled WGS sequence"/>
</dbReference>
<evidence type="ECO:0000313" key="4">
    <source>
        <dbReference type="EMBL" id="OAQ14141.1"/>
    </source>
</evidence>